<reference evidence="8" key="1">
    <citation type="journal article" date="2019" name="Int. J. Syst. Evol. Microbiol.">
        <title>The Global Catalogue of Microorganisms (GCM) 10K type strain sequencing project: providing services to taxonomists for standard genome sequencing and annotation.</title>
        <authorList>
            <consortium name="The Broad Institute Genomics Platform"/>
            <consortium name="The Broad Institute Genome Sequencing Center for Infectious Disease"/>
            <person name="Wu L."/>
            <person name="Ma J."/>
        </authorList>
    </citation>
    <scope>NUCLEOTIDE SEQUENCE [LARGE SCALE GENOMIC DNA]</scope>
    <source>
        <strain evidence="8">NBRC 106348</strain>
    </source>
</reference>
<evidence type="ECO:0000313" key="7">
    <source>
        <dbReference type="EMBL" id="GMA24970.1"/>
    </source>
</evidence>
<dbReference type="Gene3D" id="3.40.190.290">
    <property type="match status" value="1"/>
</dbReference>
<dbReference type="InterPro" id="IPR005119">
    <property type="entry name" value="LysR_subst-bd"/>
</dbReference>
<feature type="compositionally biased region" description="Low complexity" evidence="5">
    <location>
        <begin position="7"/>
        <end position="25"/>
    </location>
</feature>
<accession>A0ABQ6I2H6</accession>
<keyword evidence="8" id="KW-1185">Reference proteome</keyword>
<protein>
    <submittedName>
        <fullName evidence="7">LysR family transcriptional regulator</fullName>
    </submittedName>
</protein>
<keyword evidence="3" id="KW-0238">DNA-binding</keyword>
<comment type="similarity">
    <text evidence="1">Belongs to the LysR transcriptional regulatory family.</text>
</comment>
<proteinExistence type="inferred from homology"/>
<evidence type="ECO:0000256" key="1">
    <source>
        <dbReference type="ARBA" id="ARBA00009437"/>
    </source>
</evidence>
<evidence type="ECO:0000259" key="6">
    <source>
        <dbReference type="Pfam" id="PF03466"/>
    </source>
</evidence>
<dbReference type="EMBL" id="BSUK01000001">
    <property type="protein sequence ID" value="GMA24970.1"/>
    <property type="molecule type" value="Genomic_DNA"/>
</dbReference>
<gene>
    <name evidence="7" type="ORF">GCM10025864_27290</name>
</gene>
<evidence type="ECO:0000256" key="2">
    <source>
        <dbReference type="ARBA" id="ARBA00023015"/>
    </source>
</evidence>
<dbReference type="PANTHER" id="PTHR30346:SF0">
    <property type="entry name" value="HCA OPERON TRANSCRIPTIONAL ACTIVATOR HCAR"/>
    <property type="match status" value="1"/>
</dbReference>
<sequence>MDETDDVTQGPDDGPTPDGADAPPAFRLGYVPGATPGKWARTWAQRRPDLPLDLVPVPVGDAADFLRGGAVDAALVRLPADRDDLHVIPLYEEVAVVVVPKDHLLAALEESEHVPLAELDDEVLLQPADDVLAWPGPVPGRRPVEQPTTTGLAVELVAAGVGVLVVPQSLARLHHRKDLTYRLLDDAPSAPVALAWPVDATTDDVDDFVGIVRGRTANSSRGRRVEDAEPASKGRAASSSAKRPKDGGGHGRGAAKGRSGKPGARRTGGSRRRPR</sequence>
<keyword evidence="2" id="KW-0805">Transcription regulation</keyword>
<evidence type="ECO:0000313" key="8">
    <source>
        <dbReference type="Proteomes" id="UP001157091"/>
    </source>
</evidence>
<dbReference type="Gene3D" id="3.40.190.10">
    <property type="entry name" value="Periplasmic binding protein-like II"/>
    <property type="match status" value="2"/>
</dbReference>
<feature type="domain" description="LysR substrate-binding" evidence="6">
    <location>
        <begin position="39"/>
        <end position="214"/>
    </location>
</feature>
<evidence type="ECO:0000256" key="5">
    <source>
        <dbReference type="SAM" id="MobiDB-lite"/>
    </source>
</evidence>
<dbReference type="SUPFAM" id="SSF53850">
    <property type="entry name" value="Periplasmic binding protein-like II"/>
    <property type="match status" value="1"/>
</dbReference>
<evidence type="ECO:0000256" key="3">
    <source>
        <dbReference type="ARBA" id="ARBA00023125"/>
    </source>
</evidence>
<name>A0ABQ6I2H6_9MICO</name>
<dbReference type="Pfam" id="PF03466">
    <property type="entry name" value="LysR_substrate"/>
    <property type="match status" value="1"/>
</dbReference>
<keyword evidence="4" id="KW-0804">Transcription</keyword>
<feature type="region of interest" description="Disordered" evidence="5">
    <location>
        <begin position="217"/>
        <end position="275"/>
    </location>
</feature>
<comment type="caution">
    <text evidence="7">The sequence shown here is derived from an EMBL/GenBank/DDBJ whole genome shotgun (WGS) entry which is preliminary data.</text>
</comment>
<feature type="region of interest" description="Disordered" evidence="5">
    <location>
        <begin position="1"/>
        <end position="28"/>
    </location>
</feature>
<evidence type="ECO:0000256" key="4">
    <source>
        <dbReference type="ARBA" id="ARBA00023163"/>
    </source>
</evidence>
<organism evidence="7 8">
    <name type="scientific">Luteimicrobium album</name>
    <dbReference type="NCBI Taxonomy" id="1054550"/>
    <lineage>
        <taxon>Bacteria</taxon>
        <taxon>Bacillati</taxon>
        <taxon>Actinomycetota</taxon>
        <taxon>Actinomycetes</taxon>
        <taxon>Micrococcales</taxon>
        <taxon>Luteimicrobium</taxon>
    </lineage>
</organism>
<dbReference type="RefSeq" id="WP_284293651.1">
    <property type="nucleotide sequence ID" value="NZ_BSUK01000001.1"/>
</dbReference>
<dbReference type="Proteomes" id="UP001157091">
    <property type="component" value="Unassembled WGS sequence"/>
</dbReference>
<feature type="compositionally biased region" description="Basic and acidic residues" evidence="5">
    <location>
        <begin position="223"/>
        <end position="232"/>
    </location>
</feature>
<dbReference type="PANTHER" id="PTHR30346">
    <property type="entry name" value="TRANSCRIPTIONAL DUAL REGULATOR HCAR-RELATED"/>
    <property type="match status" value="1"/>
</dbReference>